<dbReference type="EMBL" id="CP121106">
    <property type="protein sequence ID" value="WFL75967.1"/>
    <property type="molecule type" value="Genomic_DNA"/>
</dbReference>
<evidence type="ECO:0000259" key="1">
    <source>
        <dbReference type="Pfam" id="PF07238"/>
    </source>
</evidence>
<protein>
    <submittedName>
        <fullName evidence="2">PilZ domain-containing protein</fullName>
    </submittedName>
</protein>
<dbReference type="SUPFAM" id="SSF141371">
    <property type="entry name" value="PilZ domain-like"/>
    <property type="match status" value="1"/>
</dbReference>
<organism evidence="2 3">
    <name type="scientific">Altererythrobacter arenosus</name>
    <dbReference type="NCBI Taxonomy" id="3032592"/>
    <lineage>
        <taxon>Bacteria</taxon>
        <taxon>Pseudomonadati</taxon>
        <taxon>Pseudomonadota</taxon>
        <taxon>Alphaproteobacteria</taxon>
        <taxon>Sphingomonadales</taxon>
        <taxon>Erythrobacteraceae</taxon>
        <taxon>Altererythrobacter</taxon>
    </lineage>
</organism>
<name>A0ABY8FMG9_9SPHN</name>
<evidence type="ECO:0000313" key="3">
    <source>
        <dbReference type="Proteomes" id="UP001215827"/>
    </source>
</evidence>
<proteinExistence type="predicted"/>
<keyword evidence="3" id="KW-1185">Reference proteome</keyword>
<reference evidence="2 3" key="1">
    <citation type="submission" date="2023-03" db="EMBL/GenBank/DDBJ databases">
        <title>Altererythrobacter sp. CAU 1644 isolated from sand.</title>
        <authorList>
            <person name="Kim W."/>
        </authorList>
    </citation>
    <scope>NUCLEOTIDE SEQUENCE [LARGE SCALE GENOMIC DNA]</scope>
    <source>
        <strain evidence="2 3">CAU 1644</strain>
    </source>
</reference>
<feature type="domain" description="PilZ" evidence="1">
    <location>
        <begin position="16"/>
        <end position="96"/>
    </location>
</feature>
<dbReference type="Pfam" id="PF07238">
    <property type="entry name" value="PilZ"/>
    <property type="match status" value="1"/>
</dbReference>
<dbReference type="InterPro" id="IPR009875">
    <property type="entry name" value="PilZ_domain"/>
</dbReference>
<sequence>MGKLVQPLQAEIFKDDRSAERRTLRLTASVGSSTNWDRVLIHDLSEAGLMFETSADLATDEIVMVDLPFIGSSEARIVWRKEKSYGCEFLTPVSRTMVSAALLQASSNLSEPDAGARIEEMEVGIRPSLEEMTEWKVEFEATRGANGYRLVGFRQTKDGMTIAMVTKTH</sequence>
<accession>A0ABY8FMG9</accession>
<dbReference type="Proteomes" id="UP001215827">
    <property type="component" value="Chromosome"/>
</dbReference>
<dbReference type="RefSeq" id="WP_278014735.1">
    <property type="nucleotide sequence ID" value="NZ_CP121106.1"/>
</dbReference>
<gene>
    <name evidence="2" type="ORF">P7228_08070</name>
</gene>
<evidence type="ECO:0000313" key="2">
    <source>
        <dbReference type="EMBL" id="WFL75967.1"/>
    </source>
</evidence>